<organism evidence="2 3">
    <name type="scientific">Undibacterium danionis</name>
    <dbReference type="NCBI Taxonomy" id="1812100"/>
    <lineage>
        <taxon>Bacteria</taxon>
        <taxon>Pseudomonadati</taxon>
        <taxon>Pseudomonadota</taxon>
        <taxon>Betaproteobacteria</taxon>
        <taxon>Burkholderiales</taxon>
        <taxon>Oxalobacteraceae</taxon>
        <taxon>Undibacterium</taxon>
    </lineage>
</organism>
<keyword evidence="3" id="KW-1185">Reference proteome</keyword>
<proteinExistence type="predicted"/>
<evidence type="ECO:0000256" key="1">
    <source>
        <dbReference type="SAM" id="Phobius"/>
    </source>
</evidence>
<sequence length="211" mass="23981">MDSIDSILFRRTKSGEAEVRERGHTLSKFEQTLLLTVDGELAYPDLSKLFEQSELPEFERAINSLQEKALIERVPDHTELDERSADLLRSSIEDFNSDDFFSGSLRPIQQGSGLVVDTHANKMKSVNLKSHDFSVHETFELSLGLDDEIKGKKAKRTNKKLVQVFPEPEKPKRRERSKKKVVVVPENKWKMRAYIGLIAGGVLLALLSLFV</sequence>
<gene>
    <name evidence="2" type="ORF">ACFFJH_12070</name>
</gene>
<evidence type="ECO:0000313" key="3">
    <source>
        <dbReference type="Proteomes" id="UP001589844"/>
    </source>
</evidence>
<evidence type="ECO:0000313" key="2">
    <source>
        <dbReference type="EMBL" id="MFC0350549.1"/>
    </source>
</evidence>
<reference evidence="2 3" key="1">
    <citation type="submission" date="2024-09" db="EMBL/GenBank/DDBJ databases">
        <authorList>
            <person name="Sun Q."/>
            <person name="Mori K."/>
        </authorList>
    </citation>
    <scope>NUCLEOTIDE SEQUENCE [LARGE SCALE GENOMIC DNA]</scope>
    <source>
        <strain evidence="2 3">CCM 8677</strain>
    </source>
</reference>
<comment type="caution">
    <text evidence="2">The sequence shown here is derived from an EMBL/GenBank/DDBJ whole genome shotgun (WGS) entry which is preliminary data.</text>
</comment>
<name>A0ABV6II91_9BURK</name>
<accession>A0ABV6II91</accession>
<feature type="transmembrane region" description="Helical" evidence="1">
    <location>
        <begin position="193"/>
        <end position="210"/>
    </location>
</feature>
<keyword evidence="1" id="KW-0812">Transmembrane</keyword>
<dbReference type="Proteomes" id="UP001589844">
    <property type="component" value="Unassembled WGS sequence"/>
</dbReference>
<keyword evidence="1" id="KW-1133">Transmembrane helix</keyword>
<protein>
    <submittedName>
        <fullName evidence="2">Uncharacterized protein</fullName>
    </submittedName>
</protein>
<keyword evidence="1" id="KW-0472">Membrane</keyword>
<dbReference type="EMBL" id="JBHLXJ010000013">
    <property type="protein sequence ID" value="MFC0350549.1"/>
    <property type="molecule type" value="Genomic_DNA"/>
</dbReference>